<keyword evidence="1" id="KW-1133">Transmembrane helix</keyword>
<dbReference type="AlphaFoldDB" id="A0A9D2NUP6"/>
<comment type="caution">
    <text evidence="2">The sequence shown here is derived from an EMBL/GenBank/DDBJ whole genome shotgun (WGS) entry which is preliminary data.</text>
</comment>
<feature type="transmembrane region" description="Helical" evidence="1">
    <location>
        <begin position="12"/>
        <end position="32"/>
    </location>
</feature>
<name>A0A9D2NUP6_9FIRM</name>
<feature type="transmembrane region" description="Helical" evidence="1">
    <location>
        <begin position="104"/>
        <end position="126"/>
    </location>
</feature>
<evidence type="ECO:0000313" key="2">
    <source>
        <dbReference type="EMBL" id="HJC38272.1"/>
    </source>
</evidence>
<proteinExistence type="predicted"/>
<gene>
    <name evidence="2" type="ORF">H9757_04320</name>
</gene>
<accession>A0A9D2NUP6</accession>
<reference evidence="2" key="1">
    <citation type="journal article" date="2021" name="PeerJ">
        <title>Extensive microbial diversity within the chicken gut microbiome revealed by metagenomics and culture.</title>
        <authorList>
            <person name="Gilroy R."/>
            <person name="Ravi A."/>
            <person name="Getino M."/>
            <person name="Pursley I."/>
            <person name="Horton D.L."/>
            <person name="Alikhan N.F."/>
            <person name="Baker D."/>
            <person name="Gharbi K."/>
            <person name="Hall N."/>
            <person name="Watson M."/>
            <person name="Adriaenssens E.M."/>
            <person name="Foster-Nyarko E."/>
            <person name="Jarju S."/>
            <person name="Secka A."/>
            <person name="Antonio M."/>
            <person name="Oren A."/>
            <person name="Chaudhuri R.R."/>
            <person name="La Ragione R."/>
            <person name="Hildebrand F."/>
            <person name="Pallen M.J."/>
        </authorList>
    </citation>
    <scope>NUCLEOTIDE SEQUENCE</scope>
    <source>
        <strain evidence="2">ChiGjej1B1-1692</strain>
    </source>
</reference>
<feature type="transmembrane region" description="Helical" evidence="1">
    <location>
        <begin position="38"/>
        <end position="58"/>
    </location>
</feature>
<protein>
    <submittedName>
        <fullName evidence="2">Uncharacterized protein</fullName>
    </submittedName>
</protein>
<organism evidence="2 3">
    <name type="scientific">Candidatus Mediterraneibacter faecigallinarum</name>
    <dbReference type="NCBI Taxonomy" id="2838669"/>
    <lineage>
        <taxon>Bacteria</taxon>
        <taxon>Bacillati</taxon>
        <taxon>Bacillota</taxon>
        <taxon>Clostridia</taxon>
        <taxon>Lachnospirales</taxon>
        <taxon>Lachnospiraceae</taxon>
        <taxon>Mediterraneibacter</taxon>
    </lineage>
</organism>
<dbReference type="Proteomes" id="UP000823894">
    <property type="component" value="Unassembled WGS sequence"/>
</dbReference>
<evidence type="ECO:0000313" key="3">
    <source>
        <dbReference type="Proteomes" id="UP000823894"/>
    </source>
</evidence>
<keyword evidence="1" id="KW-0472">Membrane</keyword>
<sequence>MSKVKDKEKIFVNVGSLIAAFAAVFSLNKILVDGSLRISDSIISVILFAAFFAVIKYAIEKCREISWGFATVTGSLFAVLWVLGDNLASSDYTMATSWRTWAKIVLIIPLFISIFHILEKIIFLAAE</sequence>
<feature type="transmembrane region" description="Helical" evidence="1">
    <location>
        <begin position="65"/>
        <end position="84"/>
    </location>
</feature>
<evidence type="ECO:0000256" key="1">
    <source>
        <dbReference type="SAM" id="Phobius"/>
    </source>
</evidence>
<dbReference type="EMBL" id="DWWK01000054">
    <property type="protein sequence ID" value="HJC38272.1"/>
    <property type="molecule type" value="Genomic_DNA"/>
</dbReference>
<keyword evidence="1" id="KW-0812">Transmembrane</keyword>
<feature type="non-terminal residue" evidence="2">
    <location>
        <position position="127"/>
    </location>
</feature>
<reference evidence="2" key="2">
    <citation type="submission" date="2021-04" db="EMBL/GenBank/DDBJ databases">
        <authorList>
            <person name="Gilroy R."/>
        </authorList>
    </citation>
    <scope>NUCLEOTIDE SEQUENCE</scope>
    <source>
        <strain evidence="2">ChiGjej1B1-1692</strain>
    </source>
</reference>